<sequence>MSDTSSLDDAALFELIAHELTRMRSLEANLAATNARIASYRCSLNLPKRIPPEIIQVIFRHCVSFDLRGCDETSSTHNPRRAPLVLTQICSSWRRISLDTPSLWTHYVVSFGPEPNYTFIQNVPQMTKFCVARWKGRLGTMAF</sequence>
<evidence type="ECO:0000313" key="2">
    <source>
        <dbReference type="Proteomes" id="UP000807469"/>
    </source>
</evidence>
<reference evidence="1" key="1">
    <citation type="submission" date="2020-11" db="EMBL/GenBank/DDBJ databases">
        <authorList>
            <consortium name="DOE Joint Genome Institute"/>
            <person name="Ahrendt S."/>
            <person name="Riley R."/>
            <person name="Andreopoulos W."/>
            <person name="Labutti K."/>
            <person name="Pangilinan J."/>
            <person name="Ruiz-Duenas F.J."/>
            <person name="Barrasa J.M."/>
            <person name="Sanchez-Garcia M."/>
            <person name="Camarero S."/>
            <person name="Miyauchi S."/>
            <person name="Serrano A."/>
            <person name="Linde D."/>
            <person name="Babiker R."/>
            <person name="Drula E."/>
            <person name="Ayuso-Fernandez I."/>
            <person name="Pacheco R."/>
            <person name="Padilla G."/>
            <person name="Ferreira P."/>
            <person name="Barriuso J."/>
            <person name="Kellner H."/>
            <person name="Castanera R."/>
            <person name="Alfaro M."/>
            <person name="Ramirez L."/>
            <person name="Pisabarro A.G."/>
            <person name="Kuo A."/>
            <person name="Tritt A."/>
            <person name="Lipzen A."/>
            <person name="He G."/>
            <person name="Yan M."/>
            <person name="Ng V."/>
            <person name="Cullen D."/>
            <person name="Martin F."/>
            <person name="Rosso M.-N."/>
            <person name="Henrissat B."/>
            <person name="Hibbett D."/>
            <person name="Martinez A.T."/>
            <person name="Grigoriev I.V."/>
        </authorList>
    </citation>
    <scope>NUCLEOTIDE SEQUENCE</scope>
    <source>
        <strain evidence="1">CIRM-BRFM 674</strain>
    </source>
</reference>
<evidence type="ECO:0008006" key="3">
    <source>
        <dbReference type="Google" id="ProtNLM"/>
    </source>
</evidence>
<keyword evidence="2" id="KW-1185">Reference proteome</keyword>
<gene>
    <name evidence="1" type="ORF">BDN70DRAFT_886639</name>
</gene>
<evidence type="ECO:0000313" key="1">
    <source>
        <dbReference type="EMBL" id="KAF9472729.1"/>
    </source>
</evidence>
<comment type="caution">
    <text evidence="1">The sequence shown here is derived from an EMBL/GenBank/DDBJ whole genome shotgun (WGS) entry which is preliminary data.</text>
</comment>
<name>A0A9P5YNU3_9AGAR</name>
<dbReference type="Gene3D" id="1.20.1280.50">
    <property type="match status" value="1"/>
</dbReference>
<proteinExistence type="predicted"/>
<dbReference type="AlphaFoldDB" id="A0A9P5YNU3"/>
<dbReference type="EMBL" id="MU155504">
    <property type="protein sequence ID" value="KAF9472729.1"/>
    <property type="molecule type" value="Genomic_DNA"/>
</dbReference>
<dbReference type="Proteomes" id="UP000807469">
    <property type="component" value="Unassembled WGS sequence"/>
</dbReference>
<organism evidence="1 2">
    <name type="scientific">Pholiota conissans</name>
    <dbReference type="NCBI Taxonomy" id="109636"/>
    <lineage>
        <taxon>Eukaryota</taxon>
        <taxon>Fungi</taxon>
        <taxon>Dikarya</taxon>
        <taxon>Basidiomycota</taxon>
        <taxon>Agaricomycotina</taxon>
        <taxon>Agaricomycetes</taxon>
        <taxon>Agaricomycetidae</taxon>
        <taxon>Agaricales</taxon>
        <taxon>Agaricineae</taxon>
        <taxon>Strophariaceae</taxon>
        <taxon>Pholiota</taxon>
    </lineage>
</organism>
<protein>
    <recommendedName>
        <fullName evidence="3">F-box domain-containing protein</fullName>
    </recommendedName>
</protein>
<dbReference type="OrthoDB" id="2269034at2759"/>
<accession>A0A9P5YNU3</accession>